<proteinExistence type="predicted"/>
<evidence type="ECO:0000313" key="2">
    <source>
        <dbReference type="EMBL" id="ROQ20525.1"/>
    </source>
</evidence>
<dbReference type="RefSeq" id="WP_281273507.1">
    <property type="nucleotide sequence ID" value="NZ_RJUK01000001.1"/>
</dbReference>
<reference evidence="2 3" key="1">
    <citation type="submission" date="2018-11" db="EMBL/GenBank/DDBJ databases">
        <title>Genomic Encyclopedia of Type Strains, Phase IV (KMG-IV): sequencing the most valuable type-strain genomes for metagenomic binning, comparative biology and taxonomic classification.</title>
        <authorList>
            <person name="Goeker M."/>
        </authorList>
    </citation>
    <scope>NUCLEOTIDE SEQUENCE [LARGE SCALE GENOMIC DNA]</scope>
    <source>
        <strain evidence="2 3">DSM 16974</strain>
    </source>
</reference>
<accession>A0A3N1NWG0</accession>
<name>A0A3N1NWG0_9GAMM</name>
<dbReference type="AlphaFoldDB" id="A0A3N1NWG0"/>
<keyword evidence="3" id="KW-1185">Reference proteome</keyword>
<feature type="compositionally biased region" description="Basic and acidic residues" evidence="1">
    <location>
        <begin position="1"/>
        <end position="31"/>
    </location>
</feature>
<feature type="region of interest" description="Disordered" evidence="1">
    <location>
        <begin position="1"/>
        <end position="44"/>
    </location>
</feature>
<organism evidence="2 3">
    <name type="scientific">Marinimicrobium koreense</name>
    <dbReference type="NCBI Taxonomy" id="306545"/>
    <lineage>
        <taxon>Bacteria</taxon>
        <taxon>Pseudomonadati</taxon>
        <taxon>Pseudomonadota</taxon>
        <taxon>Gammaproteobacteria</taxon>
        <taxon>Cellvibrionales</taxon>
        <taxon>Cellvibrionaceae</taxon>
        <taxon>Marinimicrobium</taxon>
    </lineage>
</organism>
<sequence>MPNDKQWQRRSDEWVKASHESRKRKEEERRQRNSGYPKRSAQQK</sequence>
<evidence type="ECO:0000313" key="3">
    <source>
        <dbReference type="Proteomes" id="UP000273643"/>
    </source>
</evidence>
<protein>
    <submittedName>
        <fullName evidence="2">Uncharacterized protein</fullName>
    </submittedName>
</protein>
<comment type="caution">
    <text evidence="2">The sequence shown here is derived from an EMBL/GenBank/DDBJ whole genome shotgun (WGS) entry which is preliminary data.</text>
</comment>
<dbReference type="EMBL" id="RJUK01000001">
    <property type="protein sequence ID" value="ROQ20525.1"/>
    <property type="molecule type" value="Genomic_DNA"/>
</dbReference>
<dbReference type="Proteomes" id="UP000273643">
    <property type="component" value="Unassembled WGS sequence"/>
</dbReference>
<gene>
    <name evidence="2" type="ORF">EDC38_1131</name>
</gene>
<evidence type="ECO:0000256" key="1">
    <source>
        <dbReference type="SAM" id="MobiDB-lite"/>
    </source>
</evidence>